<dbReference type="InterPro" id="IPR036397">
    <property type="entry name" value="RNaseH_sf"/>
</dbReference>
<dbReference type="OrthoDB" id="6436543at2759"/>
<dbReference type="EMBL" id="BGPR01000929">
    <property type="protein sequence ID" value="GBM40407.1"/>
    <property type="molecule type" value="Genomic_DNA"/>
</dbReference>
<sequence>MQDGTPPHIAQQVQELLRSHFEDDRVISRSSPTVWLSRSPDLNPRDFWLWGFLKDRVYEGNIRTLPELKASLTCHVSAIDRETLRTTIEHATVCFENVLDADGMHIEHIL</sequence>
<dbReference type="PANTHER" id="PTHR47326">
    <property type="entry name" value="TRANSPOSABLE ELEMENT TC3 TRANSPOSASE-LIKE PROTEIN"/>
    <property type="match status" value="1"/>
</dbReference>
<gene>
    <name evidence="1" type="ORF">AVEN_122627_1</name>
</gene>
<comment type="caution">
    <text evidence="1">The sequence shown here is derived from an EMBL/GenBank/DDBJ whole genome shotgun (WGS) entry which is preliminary data.</text>
</comment>
<protein>
    <recommendedName>
        <fullName evidence="3">Transposable element Tc3 transposase</fullName>
    </recommendedName>
</protein>
<evidence type="ECO:0000313" key="1">
    <source>
        <dbReference type="EMBL" id="GBM40407.1"/>
    </source>
</evidence>
<reference evidence="1 2" key="1">
    <citation type="journal article" date="2019" name="Sci. Rep.">
        <title>Orb-weaving spider Araneus ventricosus genome elucidates the spidroin gene catalogue.</title>
        <authorList>
            <person name="Kono N."/>
            <person name="Nakamura H."/>
            <person name="Ohtoshi R."/>
            <person name="Moran D.A.P."/>
            <person name="Shinohara A."/>
            <person name="Yoshida Y."/>
            <person name="Fujiwara M."/>
            <person name="Mori M."/>
            <person name="Tomita M."/>
            <person name="Arakawa K."/>
        </authorList>
    </citation>
    <scope>NUCLEOTIDE SEQUENCE [LARGE SCALE GENOMIC DNA]</scope>
</reference>
<proteinExistence type="predicted"/>
<accession>A0A4Y2FHD3</accession>
<dbReference type="Gene3D" id="3.30.420.10">
    <property type="entry name" value="Ribonuclease H-like superfamily/Ribonuclease H"/>
    <property type="match status" value="1"/>
</dbReference>
<dbReference type="GO" id="GO:0003676">
    <property type="term" value="F:nucleic acid binding"/>
    <property type="evidence" value="ECO:0007669"/>
    <property type="project" value="InterPro"/>
</dbReference>
<keyword evidence="2" id="KW-1185">Reference proteome</keyword>
<dbReference type="AlphaFoldDB" id="A0A4Y2FHD3"/>
<dbReference type="PANTHER" id="PTHR47326:SF1">
    <property type="entry name" value="HTH PSQ-TYPE DOMAIN-CONTAINING PROTEIN"/>
    <property type="match status" value="1"/>
</dbReference>
<evidence type="ECO:0008006" key="3">
    <source>
        <dbReference type="Google" id="ProtNLM"/>
    </source>
</evidence>
<dbReference type="Proteomes" id="UP000499080">
    <property type="component" value="Unassembled WGS sequence"/>
</dbReference>
<name>A0A4Y2FHD3_ARAVE</name>
<organism evidence="1 2">
    <name type="scientific">Araneus ventricosus</name>
    <name type="common">Orbweaver spider</name>
    <name type="synonym">Epeira ventricosa</name>
    <dbReference type="NCBI Taxonomy" id="182803"/>
    <lineage>
        <taxon>Eukaryota</taxon>
        <taxon>Metazoa</taxon>
        <taxon>Ecdysozoa</taxon>
        <taxon>Arthropoda</taxon>
        <taxon>Chelicerata</taxon>
        <taxon>Arachnida</taxon>
        <taxon>Araneae</taxon>
        <taxon>Araneomorphae</taxon>
        <taxon>Entelegynae</taxon>
        <taxon>Araneoidea</taxon>
        <taxon>Araneidae</taxon>
        <taxon>Araneus</taxon>
    </lineage>
</organism>
<evidence type="ECO:0000313" key="2">
    <source>
        <dbReference type="Proteomes" id="UP000499080"/>
    </source>
</evidence>